<dbReference type="Gene3D" id="3.40.710.10">
    <property type="entry name" value="DD-peptidase/beta-lactamase superfamily"/>
    <property type="match status" value="1"/>
</dbReference>
<dbReference type="InterPro" id="IPR012338">
    <property type="entry name" value="Beta-lactam/transpept-like"/>
</dbReference>
<dbReference type="Pfam" id="PF00144">
    <property type="entry name" value="Beta-lactamase"/>
    <property type="match status" value="1"/>
</dbReference>
<dbReference type="SUPFAM" id="SSF56601">
    <property type="entry name" value="beta-lactamase/transpeptidase-like"/>
    <property type="match status" value="1"/>
</dbReference>
<evidence type="ECO:0000313" key="3">
    <source>
        <dbReference type="Proteomes" id="UP000298049"/>
    </source>
</evidence>
<dbReference type="InterPro" id="IPR001466">
    <property type="entry name" value="Beta-lactam-related"/>
</dbReference>
<name>A0A4P7XL99_9ALTE</name>
<organism evidence="2 3">
    <name type="scientific">Hydrocarboniclastica marina</name>
    <dbReference type="NCBI Taxonomy" id="2259620"/>
    <lineage>
        <taxon>Bacteria</taxon>
        <taxon>Pseudomonadati</taxon>
        <taxon>Pseudomonadota</taxon>
        <taxon>Gammaproteobacteria</taxon>
        <taxon>Alteromonadales</taxon>
        <taxon>Alteromonadaceae</taxon>
        <taxon>Hydrocarboniclastica</taxon>
    </lineage>
</organism>
<dbReference type="PANTHER" id="PTHR43283">
    <property type="entry name" value="BETA-LACTAMASE-RELATED"/>
    <property type="match status" value="1"/>
</dbReference>
<keyword evidence="2" id="KW-0378">Hydrolase</keyword>
<keyword evidence="3" id="KW-1185">Reference proteome</keyword>
<protein>
    <submittedName>
        <fullName evidence="2">Class C beta-lactamase-related serine hydrolase</fullName>
    </submittedName>
</protein>
<dbReference type="EMBL" id="CP031093">
    <property type="protein sequence ID" value="QCF26727.1"/>
    <property type="molecule type" value="Genomic_DNA"/>
</dbReference>
<dbReference type="GO" id="GO:0016787">
    <property type="term" value="F:hydrolase activity"/>
    <property type="evidence" value="ECO:0007669"/>
    <property type="project" value="UniProtKB-KW"/>
</dbReference>
<proteinExistence type="predicted"/>
<accession>A0A4P7XL99</accession>
<gene>
    <name evidence="2" type="ORF">soil367_12735</name>
</gene>
<evidence type="ECO:0000313" key="2">
    <source>
        <dbReference type="EMBL" id="QCF26727.1"/>
    </source>
</evidence>
<feature type="domain" description="Beta-lactamase-related" evidence="1">
    <location>
        <begin position="72"/>
        <end position="336"/>
    </location>
</feature>
<dbReference type="PANTHER" id="PTHR43283:SF7">
    <property type="entry name" value="BETA-LACTAMASE-RELATED DOMAIN-CONTAINING PROTEIN"/>
    <property type="match status" value="1"/>
</dbReference>
<reference evidence="2 3" key="1">
    <citation type="submission" date="2018-07" db="EMBL/GenBank/DDBJ databases">
        <title>Marsedoiliclastica nanhaica gen. nov. sp. nov., a novel marine hydrocarbonoclastic bacterium isolated from an in-situ enriched hydrocarbon-degrading consortium in deep-sea sediment.</title>
        <authorList>
            <person name="Dong C."/>
            <person name="Ma T."/>
            <person name="Liu R."/>
            <person name="Shao Z."/>
        </authorList>
    </citation>
    <scope>NUCLEOTIDE SEQUENCE [LARGE SCALE GENOMIC DNA]</scope>
    <source>
        <strain evidence="3">soil36-7</strain>
    </source>
</reference>
<dbReference type="AlphaFoldDB" id="A0A4P7XL99"/>
<dbReference type="Proteomes" id="UP000298049">
    <property type="component" value="Chromosome"/>
</dbReference>
<dbReference type="KEGG" id="hmi:soil367_12735"/>
<dbReference type="InterPro" id="IPR050789">
    <property type="entry name" value="Diverse_Enzym_Activities"/>
</dbReference>
<dbReference type="RefSeq" id="WP_136549431.1">
    <property type="nucleotide sequence ID" value="NZ_CP031093.1"/>
</dbReference>
<dbReference type="OrthoDB" id="9814204at2"/>
<evidence type="ECO:0000259" key="1">
    <source>
        <dbReference type="Pfam" id="PF00144"/>
    </source>
</evidence>
<sequence length="358" mass="39114">MPRCSIRRKTGFNPGPKPCSKRFPGFRGLWLGLLLSGQLLATVHAAAPEAPIDKLGWADLTEAAAQLDRLHALVVAVDGEIIYGRAFRGPSLRQPVNIKSLSKTVLSAVVGAAIDRNVLESTDQPITDILEAPAGASPRLREVTIGNLLSLQAGLERTSGPNYGPSVNSDNWVDYALSRPFKAEPGGRMLYSTGSTHLLSAALTKASGRSTLELTRDWLGQPLDIRIPSWPQDPQGIHFGGNDMRLSPLALVQIGELYRNGGQMDGVQVIPKDWVRQSWQPRGQSRYTSDGYGYGWFITRLAGHRTYYGRGFGGQMLYVIPDIGVTAVITADPTPPSRPYFMRKLDRLLVDFVIPALE</sequence>